<dbReference type="PANTHER" id="PTHR12792">
    <property type="entry name" value="EXTRA SPINDLE POLES 1-RELATED"/>
    <property type="match status" value="1"/>
</dbReference>
<dbReference type="GO" id="GO:0005634">
    <property type="term" value="C:nucleus"/>
    <property type="evidence" value="ECO:0007669"/>
    <property type="project" value="InterPro"/>
</dbReference>
<evidence type="ECO:0000256" key="3">
    <source>
        <dbReference type="ARBA" id="ARBA00022801"/>
    </source>
</evidence>
<comment type="catalytic activity">
    <reaction evidence="1">
        <text>All bonds known to be hydrolyzed by this endopeptidase have arginine in P1 and an acidic residue in P4. P6 is often occupied by an acidic residue or by a hydroxy-amino-acid residue, the phosphorylation of which enhances cleavage.</text>
        <dbReference type="EC" id="3.4.22.49"/>
    </reaction>
</comment>
<dbReference type="AlphaFoldDB" id="A0A8S1JC11"/>
<gene>
    <name evidence="6" type="ORF">OSTQU699_LOCUS9107</name>
</gene>
<evidence type="ECO:0000259" key="5">
    <source>
        <dbReference type="PROSITE" id="PS51700"/>
    </source>
</evidence>
<keyword evidence="3" id="KW-0378">Hydrolase</keyword>
<dbReference type="GO" id="GO:0004197">
    <property type="term" value="F:cysteine-type endopeptidase activity"/>
    <property type="evidence" value="ECO:0007669"/>
    <property type="project" value="InterPro"/>
</dbReference>
<dbReference type="GO" id="GO:0051307">
    <property type="term" value="P:meiotic chromosome separation"/>
    <property type="evidence" value="ECO:0007669"/>
    <property type="project" value="TreeGrafter"/>
</dbReference>
<protein>
    <recommendedName>
        <fullName evidence="2">separase</fullName>
        <ecNumber evidence="2">3.4.22.49</ecNumber>
    </recommendedName>
</protein>
<comment type="caution">
    <text evidence="6">The sequence shown here is derived from an EMBL/GenBank/DDBJ whole genome shotgun (WGS) entry which is preliminary data.</text>
</comment>
<evidence type="ECO:0000256" key="2">
    <source>
        <dbReference type="ARBA" id="ARBA00012489"/>
    </source>
</evidence>
<organism evidence="6 7">
    <name type="scientific">Ostreobium quekettii</name>
    <dbReference type="NCBI Taxonomy" id="121088"/>
    <lineage>
        <taxon>Eukaryota</taxon>
        <taxon>Viridiplantae</taxon>
        <taxon>Chlorophyta</taxon>
        <taxon>core chlorophytes</taxon>
        <taxon>Ulvophyceae</taxon>
        <taxon>TCBD clade</taxon>
        <taxon>Bryopsidales</taxon>
        <taxon>Ostreobineae</taxon>
        <taxon>Ostreobiaceae</taxon>
        <taxon>Ostreobium</taxon>
    </lineage>
</organism>
<dbReference type="EC" id="3.4.22.49" evidence="2"/>
<dbReference type="GO" id="GO:0072686">
    <property type="term" value="C:mitotic spindle"/>
    <property type="evidence" value="ECO:0007669"/>
    <property type="project" value="TreeGrafter"/>
</dbReference>
<dbReference type="GO" id="GO:0005737">
    <property type="term" value="C:cytoplasm"/>
    <property type="evidence" value="ECO:0007669"/>
    <property type="project" value="TreeGrafter"/>
</dbReference>
<dbReference type="OrthoDB" id="10255632at2759"/>
<dbReference type="InterPro" id="IPR005314">
    <property type="entry name" value="Peptidase_C50"/>
</dbReference>
<evidence type="ECO:0000256" key="1">
    <source>
        <dbReference type="ARBA" id="ARBA00000451"/>
    </source>
</evidence>
<evidence type="ECO:0000256" key="4">
    <source>
        <dbReference type="ARBA" id="ARBA00022829"/>
    </source>
</evidence>
<sequence length="278" mass="30039">MLSTVFSTDVGNGAPAGAVLLILDAGMQNLPWESLPSLRLQRIYRMPSLACAAALAKRQRREGGFQKPGRRSIAEKGAGQGNFQGLRVANLRNTFFILNPDGDLTTRQSEFKEWFGAQADWEFKGTAGRAPTPLEVERALQHNDMFFYLGHGSGSKHLKSKQVAGLECRAVGMAMGCSSGRLKDQGAYEPAGHVLNYILAGSPVVVSNLWAVSEGDIWRFSQSCLKAMKESMEPLCVAGAVSESRSACHLRHLVGAAPVCWGIPTAVAGFSGDWRAER</sequence>
<dbReference type="EMBL" id="CAJHUC010002388">
    <property type="protein sequence ID" value="CAD7703750.1"/>
    <property type="molecule type" value="Genomic_DNA"/>
</dbReference>
<dbReference type="PROSITE" id="PS51700">
    <property type="entry name" value="SEPARIN"/>
    <property type="match status" value="1"/>
</dbReference>
<accession>A0A8S1JC11</accession>
<evidence type="ECO:0000313" key="6">
    <source>
        <dbReference type="EMBL" id="CAD7703750.1"/>
    </source>
</evidence>
<name>A0A8S1JC11_9CHLO</name>
<keyword evidence="4" id="KW-0159">Chromosome partition</keyword>
<reference evidence="6" key="1">
    <citation type="submission" date="2020-12" db="EMBL/GenBank/DDBJ databases">
        <authorList>
            <person name="Iha C."/>
        </authorList>
    </citation>
    <scope>NUCLEOTIDE SEQUENCE</scope>
</reference>
<dbReference type="Proteomes" id="UP000708148">
    <property type="component" value="Unassembled WGS sequence"/>
</dbReference>
<dbReference type="Pfam" id="PF03568">
    <property type="entry name" value="Separin_C"/>
    <property type="match status" value="1"/>
</dbReference>
<dbReference type="InterPro" id="IPR030397">
    <property type="entry name" value="SEPARIN_core_dom"/>
</dbReference>
<dbReference type="PANTHER" id="PTHR12792:SF0">
    <property type="entry name" value="SEPARIN"/>
    <property type="match status" value="1"/>
</dbReference>
<proteinExistence type="predicted"/>
<keyword evidence="7" id="KW-1185">Reference proteome</keyword>
<dbReference type="GO" id="GO:0006508">
    <property type="term" value="P:proteolysis"/>
    <property type="evidence" value="ECO:0007669"/>
    <property type="project" value="InterPro"/>
</dbReference>
<feature type="domain" description="Peptidase C50" evidence="5">
    <location>
        <begin position="91"/>
        <end position="188"/>
    </location>
</feature>
<evidence type="ECO:0000313" key="7">
    <source>
        <dbReference type="Proteomes" id="UP000708148"/>
    </source>
</evidence>